<evidence type="ECO:0000313" key="2">
    <source>
        <dbReference type="EMBL" id="SHL96401.1"/>
    </source>
</evidence>
<gene>
    <name evidence="2" type="ORF">SAMN05444389_102388</name>
</gene>
<protein>
    <submittedName>
        <fullName evidence="2">Uncharacterized protein</fullName>
    </submittedName>
</protein>
<reference evidence="3" key="1">
    <citation type="submission" date="2016-11" db="EMBL/GenBank/DDBJ databases">
        <authorList>
            <person name="Varghese N."/>
            <person name="Submissions S."/>
        </authorList>
    </citation>
    <scope>NUCLEOTIDE SEQUENCE [LARGE SCALE GENOMIC DNA]</scope>
    <source>
        <strain evidence="3">DSM 6637</strain>
    </source>
</reference>
<feature type="transmembrane region" description="Helical" evidence="1">
    <location>
        <begin position="39"/>
        <end position="61"/>
    </location>
</feature>
<keyword evidence="3" id="KW-1185">Reference proteome</keyword>
<feature type="transmembrane region" description="Helical" evidence="1">
    <location>
        <begin position="12"/>
        <end position="33"/>
    </location>
</feature>
<keyword evidence="1" id="KW-1133">Transmembrane helix</keyword>
<name>A0A1M7EXE6_9RHOB</name>
<evidence type="ECO:0000256" key="1">
    <source>
        <dbReference type="SAM" id="Phobius"/>
    </source>
</evidence>
<organism evidence="2 3">
    <name type="scientific">Paracoccus solventivorans</name>
    <dbReference type="NCBI Taxonomy" id="53463"/>
    <lineage>
        <taxon>Bacteria</taxon>
        <taxon>Pseudomonadati</taxon>
        <taxon>Pseudomonadota</taxon>
        <taxon>Alphaproteobacteria</taxon>
        <taxon>Rhodobacterales</taxon>
        <taxon>Paracoccaceae</taxon>
        <taxon>Paracoccus</taxon>
    </lineage>
</organism>
<dbReference type="EMBL" id="FRCK01000002">
    <property type="protein sequence ID" value="SHL96401.1"/>
    <property type="molecule type" value="Genomic_DNA"/>
</dbReference>
<keyword evidence="1" id="KW-0812">Transmembrane</keyword>
<accession>A0A1M7EXE6</accession>
<keyword evidence="1" id="KW-0472">Membrane</keyword>
<dbReference type="Proteomes" id="UP000184444">
    <property type="component" value="Unassembled WGS sequence"/>
</dbReference>
<dbReference type="RefSeq" id="WP_073063202.1">
    <property type="nucleotide sequence ID" value="NZ_FRCK01000002.1"/>
</dbReference>
<dbReference type="STRING" id="53463.SAMN05444389_102388"/>
<sequence length="149" mass="16193">MIDLRNARGLPGSVPYLALAGLFVASQFALPLYEFLPAVPLVASMALLAVGLYWLIAMACLRSAPRIWRPESTWYRANLKPFAADERDALASAIRDELAPRLQRELMIMAATGAAVGTMDFSTVAIVRAALCMWLAGSLLGLRRGGERD</sequence>
<evidence type="ECO:0000313" key="3">
    <source>
        <dbReference type="Proteomes" id="UP000184444"/>
    </source>
</evidence>
<proteinExistence type="predicted"/>
<dbReference type="AlphaFoldDB" id="A0A1M7EXE6"/>